<dbReference type="SMART" id="SM00052">
    <property type="entry name" value="EAL"/>
    <property type="match status" value="1"/>
</dbReference>
<dbReference type="Pfam" id="PF00989">
    <property type="entry name" value="PAS"/>
    <property type="match status" value="1"/>
</dbReference>
<dbReference type="InterPro" id="IPR035965">
    <property type="entry name" value="PAS-like_dom_sf"/>
</dbReference>
<sequence length="861" mass="93084">MHSPVARNHATVLHKRENPETRLAARNPRFDPASGALAPACVGELSWRLRTGAAGPRIVLGRGAGALALDLAEFSQLFHPDDRADLDRFLSFVPDPARLGLERPETSSARGILLRLRWGPGGADFILTCLEPAETAAAASPQVAASGRLFRLDAALQLARNTLESAGITPTSSWNVDLRSGALHVSPSWKDRLGYGPDDLEPFSHDDWARMSHPEDVASFDSPEMRARLIRGDLMQYLSRSRHRLGHWVTFLSFCRAVRWKPSGEMSFLMGCDLDMTAVSTLEGELARERDRLTTILDALPSGKIVLDAQDRVVFANPEACALMGCGAGAVCGRPLADLLPIEEGRADLSAAMEDPEHGGAVLIRLRRAGRLRLLQVDLVVLPGDPGGGRLLLSLSDITTLHELGQQLEQSIDNARFIATHDLMTGLPDRYLMMRRLGERLTCLDAEGGGIAVLCIDFDNHRLINDTLGHETADQLIKSAAKRLEQGLPEGALLARTNEDEFVVLLPGADALAAESRSWDIVRAFARPMRLQRRQCFLTVSIGVALQAGPGGCAEALLRAADMAMHQSKARGRNTVTLFSPEIGAQFERRTAVAQALHRALEEGSFELHLQPKFDVREGIRLIGAEALLRLTDAELGPISPAEFIPVAEIDGLVSAIDLEVMRLAGTMMADWAARGIRLPLAVNINATTLDAPGHADLAERLLRVGLDPEQVTVELTETGLAAPGLRQRRNLERLRDAGYKIAIDDFGTGQSALGVLQSLPVAEIKIDRSFVRGLEGPEPGRARALVRAILAMAGALGLRAIAEGVETEAQFSILKEEGCPAMQGFLLGRPLCLRSFEARYLAEEPRPRAIALAGLGGSGA</sequence>
<feature type="domain" description="PAS" evidence="2">
    <location>
        <begin position="289"/>
        <end position="344"/>
    </location>
</feature>
<dbReference type="Gene3D" id="3.30.70.270">
    <property type="match status" value="1"/>
</dbReference>
<dbReference type="SUPFAM" id="SSF55785">
    <property type="entry name" value="PYP-like sensor domain (PAS domain)"/>
    <property type="match status" value="2"/>
</dbReference>
<proteinExistence type="predicted"/>
<dbReference type="InterPro" id="IPR029787">
    <property type="entry name" value="Nucleotide_cyclase"/>
</dbReference>
<dbReference type="EMBL" id="SWJZ01000041">
    <property type="protein sequence ID" value="TKD18333.1"/>
    <property type="molecule type" value="Genomic_DNA"/>
</dbReference>
<organism evidence="5 6">
    <name type="scientific">Rhodobacter capsulatus</name>
    <name type="common">Rhodopseudomonas capsulata</name>
    <dbReference type="NCBI Taxonomy" id="1061"/>
    <lineage>
        <taxon>Bacteria</taxon>
        <taxon>Pseudomonadati</taxon>
        <taxon>Pseudomonadota</taxon>
        <taxon>Alphaproteobacteria</taxon>
        <taxon>Rhodobacterales</taxon>
        <taxon>Rhodobacter group</taxon>
        <taxon>Rhodobacter</taxon>
    </lineage>
</organism>
<evidence type="ECO:0000256" key="1">
    <source>
        <dbReference type="SAM" id="MobiDB-lite"/>
    </source>
</evidence>
<dbReference type="InterPro" id="IPR013655">
    <property type="entry name" value="PAS_fold_3"/>
</dbReference>
<dbReference type="NCBIfam" id="TIGR00229">
    <property type="entry name" value="sensory_box"/>
    <property type="match status" value="1"/>
</dbReference>
<dbReference type="PANTHER" id="PTHR44757:SF2">
    <property type="entry name" value="BIOFILM ARCHITECTURE MAINTENANCE PROTEIN MBAA"/>
    <property type="match status" value="1"/>
</dbReference>
<dbReference type="PROSITE" id="PS50887">
    <property type="entry name" value="GGDEF"/>
    <property type="match status" value="1"/>
</dbReference>
<evidence type="ECO:0000313" key="5">
    <source>
        <dbReference type="EMBL" id="TKD18333.1"/>
    </source>
</evidence>
<feature type="domain" description="GGDEF" evidence="4">
    <location>
        <begin position="449"/>
        <end position="581"/>
    </location>
</feature>
<dbReference type="SMART" id="SM00267">
    <property type="entry name" value="GGDEF"/>
    <property type="match status" value="1"/>
</dbReference>
<dbReference type="PROSITE" id="PS50112">
    <property type="entry name" value="PAS"/>
    <property type="match status" value="1"/>
</dbReference>
<dbReference type="Gene3D" id="3.20.20.450">
    <property type="entry name" value="EAL domain"/>
    <property type="match status" value="1"/>
</dbReference>
<dbReference type="InterPro" id="IPR013767">
    <property type="entry name" value="PAS_fold"/>
</dbReference>
<dbReference type="Gene3D" id="3.30.450.20">
    <property type="entry name" value="PAS domain"/>
    <property type="match status" value="2"/>
</dbReference>
<dbReference type="AlphaFoldDB" id="A0A4U1JQY6"/>
<name>A0A4U1JQY6_RHOCA</name>
<dbReference type="InterPro" id="IPR001633">
    <property type="entry name" value="EAL_dom"/>
</dbReference>
<evidence type="ECO:0000259" key="4">
    <source>
        <dbReference type="PROSITE" id="PS50887"/>
    </source>
</evidence>
<dbReference type="NCBIfam" id="TIGR00254">
    <property type="entry name" value="GGDEF"/>
    <property type="match status" value="1"/>
</dbReference>
<dbReference type="InterPro" id="IPR035919">
    <property type="entry name" value="EAL_sf"/>
</dbReference>
<dbReference type="OrthoDB" id="9801651at2"/>
<dbReference type="SUPFAM" id="SSF141868">
    <property type="entry name" value="EAL domain-like"/>
    <property type="match status" value="1"/>
</dbReference>
<dbReference type="PANTHER" id="PTHR44757">
    <property type="entry name" value="DIGUANYLATE CYCLASE DGCP"/>
    <property type="match status" value="1"/>
</dbReference>
<dbReference type="Proteomes" id="UP000310597">
    <property type="component" value="Unassembled WGS sequence"/>
</dbReference>
<accession>A0A4U1JQY6</accession>
<comment type="caution">
    <text evidence="5">The sequence shown here is derived from an EMBL/GenBank/DDBJ whole genome shotgun (WGS) entry which is preliminary data.</text>
</comment>
<dbReference type="PROSITE" id="PS50883">
    <property type="entry name" value="EAL"/>
    <property type="match status" value="1"/>
</dbReference>
<evidence type="ECO:0000259" key="2">
    <source>
        <dbReference type="PROSITE" id="PS50112"/>
    </source>
</evidence>
<dbReference type="Pfam" id="PF08447">
    <property type="entry name" value="PAS_3"/>
    <property type="match status" value="1"/>
</dbReference>
<dbReference type="CDD" id="cd01948">
    <property type="entry name" value="EAL"/>
    <property type="match status" value="1"/>
</dbReference>
<dbReference type="InterPro" id="IPR000014">
    <property type="entry name" value="PAS"/>
</dbReference>
<dbReference type="Pfam" id="PF00990">
    <property type="entry name" value="GGDEF"/>
    <property type="match status" value="1"/>
</dbReference>
<evidence type="ECO:0000313" key="6">
    <source>
        <dbReference type="Proteomes" id="UP000310597"/>
    </source>
</evidence>
<reference evidence="5 6" key="1">
    <citation type="submission" date="2019-04" db="EMBL/GenBank/DDBJ databases">
        <title>Draft Whole-Genome sequence of the purple photosynthetic bacterium Rhodobacter capsulatus SP108 with an indigenous class A beta-lactamase.</title>
        <authorList>
            <person name="Robertson S."/>
            <person name="Meyer T.E."/>
            <person name="Kyndt J.A."/>
        </authorList>
    </citation>
    <scope>NUCLEOTIDE SEQUENCE [LARGE SCALE GENOMIC DNA]</scope>
    <source>
        <strain evidence="5 6">SP108</strain>
    </source>
</reference>
<dbReference type="SUPFAM" id="SSF55073">
    <property type="entry name" value="Nucleotide cyclase"/>
    <property type="match status" value="1"/>
</dbReference>
<gene>
    <name evidence="5" type="ORF">FBT96_10625</name>
</gene>
<evidence type="ECO:0000259" key="3">
    <source>
        <dbReference type="PROSITE" id="PS50883"/>
    </source>
</evidence>
<dbReference type="InterPro" id="IPR052155">
    <property type="entry name" value="Biofilm_reg_signaling"/>
</dbReference>
<dbReference type="InterPro" id="IPR043128">
    <property type="entry name" value="Rev_trsase/Diguanyl_cyclase"/>
</dbReference>
<dbReference type="Pfam" id="PF00563">
    <property type="entry name" value="EAL"/>
    <property type="match status" value="1"/>
</dbReference>
<feature type="domain" description="EAL" evidence="3">
    <location>
        <begin position="590"/>
        <end position="845"/>
    </location>
</feature>
<dbReference type="InterPro" id="IPR000160">
    <property type="entry name" value="GGDEF_dom"/>
</dbReference>
<protein>
    <submittedName>
        <fullName evidence="5">EAL domain-containing protein</fullName>
    </submittedName>
</protein>
<dbReference type="SMART" id="SM00091">
    <property type="entry name" value="PAS"/>
    <property type="match status" value="2"/>
</dbReference>
<dbReference type="GO" id="GO:0006355">
    <property type="term" value="P:regulation of DNA-templated transcription"/>
    <property type="evidence" value="ECO:0007669"/>
    <property type="project" value="InterPro"/>
</dbReference>
<dbReference type="CDD" id="cd01949">
    <property type="entry name" value="GGDEF"/>
    <property type="match status" value="1"/>
</dbReference>
<dbReference type="CDD" id="cd00130">
    <property type="entry name" value="PAS"/>
    <property type="match status" value="1"/>
</dbReference>
<feature type="region of interest" description="Disordered" evidence="1">
    <location>
        <begin position="1"/>
        <end position="29"/>
    </location>
</feature>